<dbReference type="EMBL" id="PYLQ01000022">
    <property type="protein sequence ID" value="PST37278.1"/>
    <property type="molecule type" value="Genomic_DNA"/>
</dbReference>
<dbReference type="PROSITE" id="PS50887">
    <property type="entry name" value="GGDEF"/>
    <property type="match status" value="1"/>
</dbReference>
<evidence type="ECO:0000313" key="4">
    <source>
        <dbReference type="EMBL" id="PST37278.1"/>
    </source>
</evidence>
<dbReference type="PROSITE" id="PS50113">
    <property type="entry name" value="PAC"/>
    <property type="match status" value="1"/>
</dbReference>
<dbReference type="Pfam" id="PF00563">
    <property type="entry name" value="EAL"/>
    <property type="match status" value="1"/>
</dbReference>
<dbReference type="RefSeq" id="WP_107030464.1">
    <property type="nucleotide sequence ID" value="NZ_PYLQ01000022.1"/>
</dbReference>
<dbReference type="PANTHER" id="PTHR33121:SF70">
    <property type="entry name" value="SIGNALING PROTEIN YKOW"/>
    <property type="match status" value="1"/>
</dbReference>
<dbReference type="Gene3D" id="3.20.20.450">
    <property type="entry name" value="EAL domain"/>
    <property type="match status" value="1"/>
</dbReference>
<dbReference type="Gene3D" id="3.30.450.20">
    <property type="entry name" value="PAS domain"/>
    <property type="match status" value="1"/>
</dbReference>
<evidence type="ECO:0000313" key="5">
    <source>
        <dbReference type="Proteomes" id="UP000240974"/>
    </source>
</evidence>
<dbReference type="PANTHER" id="PTHR33121">
    <property type="entry name" value="CYCLIC DI-GMP PHOSPHODIESTERASE PDEF"/>
    <property type="match status" value="1"/>
</dbReference>
<feature type="domain" description="GGDEF" evidence="3">
    <location>
        <begin position="158"/>
        <end position="291"/>
    </location>
</feature>
<dbReference type="InterPro" id="IPR029787">
    <property type="entry name" value="Nucleotide_cyclase"/>
</dbReference>
<evidence type="ECO:0000259" key="3">
    <source>
        <dbReference type="PROSITE" id="PS50887"/>
    </source>
</evidence>
<sequence length="549" mass="64119">MDRLDAKAIKTYKEIILILDQCIDDYLFVMDIDRDNYFISPHAMKRFNIPSYEFSDSLPAHKKFVYKDDLEMLLSDMNKMVSGKKSFHNLQYRWIGKDGIPIWINCRSKSIKDRDGNVKYIIGCINEIGKRQVADNDSGLLGEMSFKNLIYPIHEDINQGFILRIDIDDFKNINENFGVKYGDVALKQVGNCIKKLLTKNQQLYRIVADEFIVMDVVGSKEDARDLYKAIRRSITRYVESINYDIYLTISAGILDFHDYPNKSYNSIMQWTEFALNQSKINGKNTYTIFKQEAYQEFLRKNKLTKELHKAVNQQFKGFEVYFQPIIDMKTEKIHSMEALLRFECDEFGKISPLEFIPLLEESDLIIPVGRWVLDQSLKAVSMFSNIKVQINMSYVQVLKTPALNDILNIIKNYKIENNQLVIELTESGFIESNKNFIDFCNGLKKENILLALDDFGTGYSNFHYLYNLKPDYIKIDRTLMKNALSNEYENMLLKHMVDMAHSVGVKICIEGIEEKEELERIMLLKPDYIQGFYYGRSVSLSVFMESYEI</sequence>
<keyword evidence="5" id="KW-1185">Reference proteome</keyword>
<organism evidence="4 5">
    <name type="scientific">Faecalibacillus intestinalis</name>
    <dbReference type="NCBI Taxonomy" id="1982626"/>
    <lineage>
        <taxon>Bacteria</taxon>
        <taxon>Bacillati</taxon>
        <taxon>Bacillota</taxon>
        <taxon>Erysipelotrichia</taxon>
        <taxon>Erysipelotrichales</taxon>
        <taxon>Coprobacillaceae</taxon>
        <taxon>Faecalibacillus</taxon>
    </lineage>
</organism>
<dbReference type="InterPro" id="IPR000160">
    <property type="entry name" value="GGDEF_dom"/>
</dbReference>
<dbReference type="SUPFAM" id="SSF141868">
    <property type="entry name" value="EAL domain-like"/>
    <property type="match status" value="1"/>
</dbReference>
<dbReference type="PROSITE" id="PS50883">
    <property type="entry name" value="EAL"/>
    <property type="match status" value="1"/>
</dbReference>
<feature type="domain" description="PAC" evidence="1">
    <location>
        <begin position="88"/>
        <end position="140"/>
    </location>
</feature>
<dbReference type="InterPro" id="IPR013655">
    <property type="entry name" value="PAS_fold_3"/>
</dbReference>
<dbReference type="Gene3D" id="3.30.70.270">
    <property type="match status" value="1"/>
</dbReference>
<dbReference type="GO" id="GO:0071111">
    <property type="term" value="F:cyclic-guanylate-specific phosphodiesterase activity"/>
    <property type="evidence" value="ECO:0007669"/>
    <property type="project" value="InterPro"/>
</dbReference>
<dbReference type="NCBIfam" id="TIGR00254">
    <property type="entry name" value="GGDEF"/>
    <property type="match status" value="1"/>
</dbReference>
<dbReference type="Pfam" id="PF08447">
    <property type="entry name" value="PAS_3"/>
    <property type="match status" value="1"/>
</dbReference>
<dbReference type="InterPro" id="IPR035965">
    <property type="entry name" value="PAS-like_dom_sf"/>
</dbReference>
<proteinExistence type="predicted"/>
<protein>
    <submittedName>
        <fullName evidence="4">GGDEF-domain containing protein</fullName>
    </submittedName>
</protein>
<dbReference type="SMART" id="SM00267">
    <property type="entry name" value="GGDEF"/>
    <property type="match status" value="1"/>
</dbReference>
<name>A0A2T3FPS0_9FIRM</name>
<dbReference type="InterPro" id="IPR050706">
    <property type="entry name" value="Cyclic-di-GMP_PDE-like"/>
</dbReference>
<accession>A0A2T3FPS0</accession>
<dbReference type="CDD" id="cd01948">
    <property type="entry name" value="EAL"/>
    <property type="match status" value="1"/>
</dbReference>
<dbReference type="InterPro" id="IPR043128">
    <property type="entry name" value="Rev_trsase/Diguanyl_cyclase"/>
</dbReference>
<dbReference type="CDD" id="cd01949">
    <property type="entry name" value="GGDEF"/>
    <property type="match status" value="1"/>
</dbReference>
<dbReference type="Proteomes" id="UP000240974">
    <property type="component" value="Unassembled WGS sequence"/>
</dbReference>
<dbReference type="InterPro" id="IPR000700">
    <property type="entry name" value="PAS-assoc_C"/>
</dbReference>
<dbReference type="SMART" id="SM00086">
    <property type="entry name" value="PAC"/>
    <property type="match status" value="1"/>
</dbReference>
<evidence type="ECO:0000259" key="2">
    <source>
        <dbReference type="PROSITE" id="PS50883"/>
    </source>
</evidence>
<dbReference type="InterPro" id="IPR035919">
    <property type="entry name" value="EAL_sf"/>
</dbReference>
<dbReference type="SUPFAM" id="SSF55785">
    <property type="entry name" value="PYP-like sensor domain (PAS domain)"/>
    <property type="match status" value="1"/>
</dbReference>
<dbReference type="AlphaFoldDB" id="A0A2T3FPS0"/>
<evidence type="ECO:0000259" key="1">
    <source>
        <dbReference type="PROSITE" id="PS50113"/>
    </source>
</evidence>
<gene>
    <name evidence="4" type="ORF">C7U54_12040</name>
</gene>
<dbReference type="SMART" id="SM00052">
    <property type="entry name" value="EAL"/>
    <property type="match status" value="1"/>
</dbReference>
<feature type="domain" description="EAL" evidence="2">
    <location>
        <begin position="300"/>
        <end position="549"/>
    </location>
</feature>
<dbReference type="SUPFAM" id="SSF55073">
    <property type="entry name" value="Nucleotide cyclase"/>
    <property type="match status" value="1"/>
</dbReference>
<dbReference type="InterPro" id="IPR001610">
    <property type="entry name" value="PAC"/>
</dbReference>
<dbReference type="Pfam" id="PF00990">
    <property type="entry name" value="GGDEF"/>
    <property type="match status" value="1"/>
</dbReference>
<reference evidence="4 5" key="1">
    <citation type="journal article" date="2019" name="Int. J. Syst. Evol. Microbiol.">
        <title>Faecalibacillus intestinalis gen. nov., sp. nov. and Faecalibacillus faecis sp. nov., isolated from human faeces.</title>
        <authorList>
            <person name="Seo B."/>
            <person name="Jeon K."/>
            <person name="Baek I."/>
            <person name="Lee Y.M."/>
            <person name="Baek K."/>
            <person name="Ko G."/>
        </authorList>
    </citation>
    <scope>NUCLEOTIDE SEQUENCE [LARGE SCALE GENOMIC DNA]</scope>
    <source>
        <strain evidence="4 5">SNUG30099</strain>
    </source>
</reference>
<comment type="caution">
    <text evidence="4">The sequence shown here is derived from an EMBL/GenBank/DDBJ whole genome shotgun (WGS) entry which is preliminary data.</text>
</comment>
<dbReference type="InterPro" id="IPR001633">
    <property type="entry name" value="EAL_dom"/>
</dbReference>